<dbReference type="Proteomes" id="UP001497482">
    <property type="component" value="Chromosome 15"/>
</dbReference>
<sequence length="70" mass="7749">MNLRMQGGLGCSSQSGERRKPSHSNMIPWLALAQTSTDPVIISLKTQRRTSGKDSHKRTMSAPQYIPPEP</sequence>
<evidence type="ECO:0000256" key="1">
    <source>
        <dbReference type="SAM" id="MobiDB-lite"/>
    </source>
</evidence>
<dbReference type="EMBL" id="OZ035837">
    <property type="protein sequence ID" value="CAL1582029.1"/>
    <property type="molecule type" value="Genomic_DNA"/>
</dbReference>
<organism evidence="2 3">
    <name type="scientific">Knipowitschia caucasica</name>
    <name type="common">Caucasian dwarf goby</name>
    <name type="synonym">Pomatoschistus caucasicus</name>
    <dbReference type="NCBI Taxonomy" id="637954"/>
    <lineage>
        <taxon>Eukaryota</taxon>
        <taxon>Metazoa</taxon>
        <taxon>Chordata</taxon>
        <taxon>Craniata</taxon>
        <taxon>Vertebrata</taxon>
        <taxon>Euteleostomi</taxon>
        <taxon>Actinopterygii</taxon>
        <taxon>Neopterygii</taxon>
        <taxon>Teleostei</taxon>
        <taxon>Neoteleostei</taxon>
        <taxon>Acanthomorphata</taxon>
        <taxon>Gobiaria</taxon>
        <taxon>Gobiiformes</taxon>
        <taxon>Gobioidei</taxon>
        <taxon>Gobiidae</taxon>
        <taxon>Gobiinae</taxon>
        <taxon>Knipowitschia</taxon>
    </lineage>
</organism>
<keyword evidence="3" id="KW-1185">Reference proteome</keyword>
<protein>
    <submittedName>
        <fullName evidence="2">Uncharacterized protein</fullName>
    </submittedName>
</protein>
<dbReference type="AlphaFoldDB" id="A0AAV2JWW6"/>
<feature type="region of interest" description="Disordered" evidence="1">
    <location>
        <begin position="46"/>
        <end position="70"/>
    </location>
</feature>
<reference evidence="2 3" key="1">
    <citation type="submission" date="2024-04" db="EMBL/GenBank/DDBJ databases">
        <authorList>
            <person name="Waldvogel A.-M."/>
            <person name="Schoenle A."/>
        </authorList>
    </citation>
    <scope>NUCLEOTIDE SEQUENCE [LARGE SCALE GENOMIC DNA]</scope>
</reference>
<evidence type="ECO:0000313" key="3">
    <source>
        <dbReference type="Proteomes" id="UP001497482"/>
    </source>
</evidence>
<feature type="compositionally biased region" description="Basic residues" evidence="1">
    <location>
        <begin position="46"/>
        <end position="59"/>
    </location>
</feature>
<gene>
    <name evidence="2" type="ORF">KC01_LOCUS12721</name>
</gene>
<feature type="region of interest" description="Disordered" evidence="1">
    <location>
        <begin position="1"/>
        <end position="24"/>
    </location>
</feature>
<evidence type="ECO:0000313" key="2">
    <source>
        <dbReference type="EMBL" id="CAL1582029.1"/>
    </source>
</evidence>
<proteinExistence type="predicted"/>
<name>A0AAV2JWW6_KNICA</name>
<accession>A0AAV2JWW6</accession>